<accession>A0A059F3G4</accession>
<dbReference type="HOGENOM" id="CLU_887250_0_0_1"/>
<dbReference type="InterPro" id="IPR035992">
    <property type="entry name" value="Ricin_B-like_lectins"/>
</dbReference>
<gene>
    <name evidence="2" type="ORF">H312_01102</name>
</gene>
<dbReference type="VEuPathDB" id="MicrosporidiaDB:H312_01102"/>
<evidence type="ECO:0000256" key="1">
    <source>
        <dbReference type="SAM" id="MobiDB-lite"/>
    </source>
</evidence>
<feature type="compositionally biased region" description="Acidic residues" evidence="1">
    <location>
        <begin position="149"/>
        <end position="173"/>
    </location>
</feature>
<reference evidence="3" key="1">
    <citation type="submission" date="2013-02" db="EMBL/GenBank/DDBJ databases">
        <authorList>
            <consortium name="The Broad Institute Genome Sequencing Platform"/>
            <person name="Cuomo C."/>
            <person name="Becnel J."/>
            <person name="Sanscrainte N."/>
            <person name="Walker B."/>
            <person name="Young S.K."/>
            <person name="Zeng Q."/>
            <person name="Gargeya S."/>
            <person name="Fitzgerald M."/>
            <person name="Haas B."/>
            <person name="Abouelleil A."/>
            <person name="Alvarado L."/>
            <person name="Arachchi H.M."/>
            <person name="Berlin A.M."/>
            <person name="Chapman S.B."/>
            <person name="Dewar J."/>
            <person name="Goldberg J."/>
            <person name="Griggs A."/>
            <person name="Gujja S."/>
            <person name="Hansen M."/>
            <person name="Howarth C."/>
            <person name="Imamovic A."/>
            <person name="Larimer J."/>
            <person name="McCowan C."/>
            <person name="Murphy C."/>
            <person name="Neiman D."/>
            <person name="Pearson M."/>
            <person name="Priest M."/>
            <person name="Roberts A."/>
            <person name="Saif S."/>
            <person name="Shea T."/>
            <person name="Sisk P."/>
            <person name="Sykes S."/>
            <person name="Wortman J."/>
            <person name="Nusbaum C."/>
            <person name="Birren B."/>
        </authorList>
    </citation>
    <scope>NUCLEOTIDE SEQUENCE [LARGE SCALE GENOMIC DNA]</scope>
    <source>
        <strain evidence="3">PRA339</strain>
    </source>
</reference>
<name>A0A059F3G4_9MICR</name>
<feature type="region of interest" description="Disordered" evidence="1">
    <location>
        <begin position="139"/>
        <end position="205"/>
    </location>
</feature>
<sequence length="334" mass="37055">MFIYFNVLLGKSLSNDLINKEVKIAPLNCPGSYLGISGGKVVLGKESDAYIEKIGEKEYKLRLDKQYIAHKKGDDVGLKDKKKNKAEYWNIKPKNGGYSLKSSKRKWVIGSQYCLTHSGCGPGAKLKFKKCTDSRENQLFSIEPKNPEEKEEDDPFKDTPQPEEEPEKPEEESTPEKDIPSLEDEGEKESCSEESDEDKDPCKDAKKTVCIPTKKPDPVYTRPYYPTYQTPQTSYQYSYQPQYAYPTTYPGTTYPSVGTTTGTQGTTTSNAQPCTYPSSNHGNQTNQKVVVTKPTNGTTNKTSECVVSSGGNAPGKSQAVYVKVVPNKTKPANC</sequence>
<evidence type="ECO:0000313" key="2">
    <source>
        <dbReference type="EMBL" id="KCZ81524.1"/>
    </source>
</evidence>
<keyword evidence="3" id="KW-1185">Reference proteome</keyword>
<dbReference type="Proteomes" id="UP000030655">
    <property type="component" value="Unassembled WGS sequence"/>
</dbReference>
<dbReference type="AlphaFoldDB" id="A0A059F3G4"/>
<dbReference type="Gene3D" id="2.80.10.50">
    <property type="match status" value="1"/>
</dbReference>
<dbReference type="EMBL" id="KK365141">
    <property type="protein sequence ID" value="KCZ81524.1"/>
    <property type="molecule type" value="Genomic_DNA"/>
</dbReference>
<feature type="compositionally biased region" description="Polar residues" evidence="1">
    <location>
        <begin position="294"/>
        <end position="311"/>
    </location>
</feature>
<reference evidence="2 3" key="2">
    <citation type="submission" date="2014-03" db="EMBL/GenBank/DDBJ databases">
        <title>The Genome Sequence of Anncaliia algerae insect isolate PRA339.</title>
        <authorList>
            <consortium name="The Broad Institute Genome Sequencing Platform"/>
            <consortium name="The Broad Institute Genome Sequencing Center for Infectious Disease"/>
            <person name="Cuomo C."/>
            <person name="Becnel J."/>
            <person name="Sanscrainte N."/>
            <person name="Walker B."/>
            <person name="Young S.K."/>
            <person name="Zeng Q."/>
            <person name="Gargeya S."/>
            <person name="Fitzgerald M."/>
            <person name="Haas B."/>
            <person name="Abouelleil A."/>
            <person name="Alvarado L."/>
            <person name="Arachchi H.M."/>
            <person name="Berlin A.M."/>
            <person name="Chapman S.B."/>
            <person name="Dewar J."/>
            <person name="Goldberg J."/>
            <person name="Griggs A."/>
            <person name="Gujja S."/>
            <person name="Hansen M."/>
            <person name="Howarth C."/>
            <person name="Imamovic A."/>
            <person name="Larimer J."/>
            <person name="McCowan C."/>
            <person name="Murphy C."/>
            <person name="Neiman D."/>
            <person name="Pearson M."/>
            <person name="Priest M."/>
            <person name="Roberts A."/>
            <person name="Saif S."/>
            <person name="Shea T."/>
            <person name="Sisk P."/>
            <person name="Sykes S."/>
            <person name="Wortman J."/>
            <person name="Nusbaum C."/>
            <person name="Birren B."/>
        </authorList>
    </citation>
    <scope>NUCLEOTIDE SEQUENCE [LARGE SCALE GENOMIC DNA]</scope>
    <source>
        <strain evidence="2 3">PRA339</strain>
    </source>
</reference>
<feature type="compositionally biased region" description="Acidic residues" evidence="1">
    <location>
        <begin position="181"/>
        <end position="199"/>
    </location>
</feature>
<dbReference type="SUPFAM" id="SSF50370">
    <property type="entry name" value="Ricin B-like lectins"/>
    <property type="match status" value="1"/>
</dbReference>
<evidence type="ECO:0000313" key="3">
    <source>
        <dbReference type="Proteomes" id="UP000030655"/>
    </source>
</evidence>
<dbReference type="OrthoDB" id="2198301at2759"/>
<protein>
    <submittedName>
        <fullName evidence="2">Uncharacterized protein</fullName>
    </submittedName>
</protein>
<organism evidence="2 3">
    <name type="scientific">Anncaliia algerae PRA339</name>
    <dbReference type="NCBI Taxonomy" id="1288291"/>
    <lineage>
        <taxon>Eukaryota</taxon>
        <taxon>Fungi</taxon>
        <taxon>Fungi incertae sedis</taxon>
        <taxon>Microsporidia</taxon>
        <taxon>Tubulinosematoidea</taxon>
        <taxon>Tubulinosematidae</taxon>
        <taxon>Anncaliia</taxon>
    </lineage>
</organism>
<feature type="region of interest" description="Disordered" evidence="1">
    <location>
        <begin position="294"/>
        <end position="316"/>
    </location>
</feature>
<proteinExistence type="predicted"/>